<organism evidence="1 2">
    <name type="scientific">Actinomadura alba</name>
    <dbReference type="NCBI Taxonomy" id="406431"/>
    <lineage>
        <taxon>Bacteria</taxon>
        <taxon>Bacillati</taxon>
        <taxon>Actinomycetota</taxon>
        <taxon>Actinomycetes</taxon>
        <taxon>Streptosporangiales</taxon>
        <taxon>Thermomonosporaceae</taxon>
        <taxon>Actinomadura</taxon>
    </lineage>
</organism>
<gene>
    <name evidence="1" type="ORF">HKK74_06365</name>
</gene>
<comment type="caution">
    <text evidence="1">The sequence shown here is derived from an EMBL/GenBank/DDBJ whole genome shotgun (WGS) entry which is preliminary data.</text>
</comment>
<sequence>MLDEVLARQEGVVARWQALACGLTVGALKARVNGGRWQRIYPGVYAAFSGPPSRRALLWAAVLRAGRDAVLSHHTAAELDGLTEDARPEVHVTIPSDRCVTLRPLAAERERWSPPSIRVHYSSRLAAARHPTREPPRTRIEETALDLTQIGARARRNALGVHDEGASDGQAPRGRGLDEAIAWMATACQRRLTTPDRLLTAMSQRGWMQWRAELTSALSEVGAGAHTLLELRYVRYVERPHGLPRATRQTRVRRSATRSSYRDLDYRDYRTAVELDGWFTHPFELRWLDMDRDNLTVARGEAPLRFGWSHVVEAPCRVAALVSFVLRQRGWTGTPRRCGPGCDALDYDASTG</sequence>
<accession>A0ABR7LKU5</accession>
<evidence type="ECO:0008006" key="3">
    <source>
        <dbReference type="Google" id="ProtNLM"/>
    </source>
</evidence>
<proteinExistence type="predicted"/>
<dbReference type="EMBL" id="JABVEC010000003">
    <property type="protein sequence ID" value="MBC6465115.1"/>
    <property type="molecule type" value="Genomic_DNA"/>
</dbReference>
<dbReference type="Proteomes" id="UP000805614">
    <property type="component" value="Unassembled WGS sequence"/>
</dbReference>
<dbReference type="RefSeq" id="WP_187242129.1">
    <property type="nucleotide sequence ID" value="NZ_BAAAOK010000017.1"/>
</dbReference>
<evidence type="ECO:0000313" key="2">
    <source>
        <dbReference type="Proteomes" id="UP000805614"/>
    </source>
</evidence>
<reference evidence="1 2" key="1">
    <citation type="submission" date="2020-06" db="EMBL/GenBank/DDBJ databases">
        <title>Actinomadura xiongansis sp. nov., isolated from soil of Baiyangdian.</title>
        <authorList>
            <person name="Zhang X."/>
        </authorList>
    </citation>
    <scope>NUCLEOTIDE SEQUENCE [LARGE SCALE GENOMIC DNA]</scope>
    <source>
        <strain evidence="1 2">HBUM206468</strain>
    </source>
</reference>
<evidence type="ECO:0000313" key="1">
    <source>
        <dbReference type="EMBL" id="MBC6465115.1"/>
    </source>
</evidence>
<keyword evidence="2" id="KW-1185">Reference proteome</keyword>
<name>A0ABR7LKU5_9ACTN</name>
<protein>
    <recommendedName>
        <fullName evidence="3">Transcriptional regulator, AbiEi antitoxin, Type IV TA system</fullName>
    </recommendedName>
</protein>